<protein>
    <submittedName>
        <fullName evidence="1">Oxysterol-binding protein-related protein 1D</fullName>
    </submittedName>
</protein>
<accession>A0ACC0H0L1</accession>
<name>A0ACC0H0L1_9ERIC</name>
<sequence>MPRQNRVVESLITGSCKIRKRGSSSSSSSSSSSVLQNYRFKWSILLRAFIKAHNLYETQIFAKIETVEGNSLMSILNIAAFAVSGYSCTEGRNCKPFNPLLGETYEAAYPDNGLCFISKKVPGS</sequence>
<dbReference type="EMBL" id="CM045764">
    <property type="protein sequence ID" value="KAI8006650.1"/>
    <property type="molecule type" value="Genomic_DNA"/>
</dbReference>
<dbReference type="Proteomes" id="UP001060215">
    <property type="component" value="Chromosome 7"/>
</dbReference>
<organism evidence="1 2">
    <name type="scientific">Camellia lanceoleosa</name>
    <dbReference type="NCBI Taxonomy" id="1840588"/>
    <lineage>
        <taxon>Eukaryota</taxon>
        <taxon>Viridiplantae</taxon>
        <taxon>Streptophyta</taxon>
        <taxon>Embryophyta</taxon>
        <taxon>Tracheophyta</taxon>
        <taxon>Spermatophyta</taxon>
        <taxon>Magnoliopsida</taxon>
        <taxon>eudicotyledons</taxon>
        <taxon>Gunneridae</taxon>
        <taxon>Pentapetalae</taxon>
        <taxon>asterids</taxon>
        <taxon>Ericales</taxon>
        <taxon>Theaceae</taxon>
        <taxon>Camellia</taxon>
    </lineage>
</organism>
<gene>
    <name evidence="1" type="ORF">LOK49_LG07G02201</name>
</gene>
<evidence type="ECO:0000313" key="1">
    <source>
        <dbReference type="EMBL" id="KAI8006650.1"/>
    </source>
</evidence>
<proteinExistence type="predicted"/>
<reference evidence="1 2" key="1">
    <citation type="journal article" date="2022" name="Plant J.">
        <title>Chromosome-level genome of Camellia lanceoleosa provides a valuable resource for understanding genome evolution and self-incompatibility.</title>
        <authorList>
            <person name="Gong W."/>
            <person name="Xiao S."/>
            <person name="Wang L."/>
            <person name="Liao Z."/>
            <person name="Chang Y."/>
            <person name="Mo W."/>
            <person name="Hu G."/>
            <person name="Li W."/>
            <person name="Zhao G."/>
            <person name="Zhu H."/>
            <person name="Hu X."/>
            <person name="Ji K."/>
            <person name="Xiang X."/>
            <person name="Song Q."/>
            <person name="Yuan D."/>
            <person name="Jin S."/>
            <person name="Zhang L."/>
        </authorList>
    </citation>
    <scope>NUCLEOTIDE SEQUENCE [LARGE SCALE GENOMIC DNA]</scope>
    <source>
        <strain evidence="1">SQ_2022a</strain>
    </source>
</reference>
<comment type="caution">
    <text evidence="1">The sequence shown here is derived from an EMBL/GenBank/DDBJ whole genome shotgun (WGS) entry which is preliminary data.</text>
</comment>
<keyword evidence="2" id="KW-1185">Reference proteome</keyword>
<evidence type="ECO:0000313" key="2">
    <source>
        <dbReference type="Proteomes" id="UP001060215"/>
    </source>
</evidence>